<dbReference type="InterPro" id="IPR023346">
    <property type="entry name" value="Lysozyme-like_dom_sf"/>
</dbReference>
<evidence type="ECO:0000256" key="2">
    <source>
        <dbReference type="ARBA" id="ARBA00023157"/>
    </source>
</evidence>
<keyword evidence="6" id="KW-1185">Reference proteome</keyword>
<organism evidence="5 6">
    <name type="scientific">Desulfoluna spongiiphila</name>
    <dbReference type="NCBI Taxonomy" id="419481"/>
    <lineage>
        <taxon>Bacteria</taxon>
        <taxon>Pseudomonadati</taxon>
        <taxon>Thermodesulfobacteriota</taxon>
        <taxon>Desulfobacteria</taxon>
        <taxon>Desulfobacterales</taxon>
        <taxon>Desulfolunaceae</taxon>
        <taxon>Desulfoluna</taxon>
    </lineage>
</organism>
<evidence type="ECO:0000256" key="3">
    <source>
        <dbReference type="SAM" id="MobiDB-lite"/>
    </source>
</evidence>
<feature type="domain" description="Glycoside hydrolase family 19 catalytic" evidence="4">
    <location>
        <begin position="130"/>
        <end position="213"/>
    </location>
</feature>
<dbReference type="Gene3D" id="3.30.20.10">
    <property type="entry name" value="Endochitinase, domain 2"/>
    <property type="match status" value="1"/>
</dbReference>
<dbReference type="InterPro" id="IPR000726">
    <property type="entry name" value="Glyco_hydro_19_cat"/>
</dbReference>
<protein>
    <submittedName>
        <fullName evidence="5">Chitinase class I</fullName>
    </submittedName>
</protein>
<reference evidence="5 6" key="1">
    <citation type="submission" date="2016-10" db="EMBL/GenBank/DDBJ databases">
        <authorList>
            <person name="de Groot N.N."/>
        </authorList>
    </citation>
    <scope>NUCLEOTIDE SEQUENCE [LARGE SCALE GENOMIC DNA]</scope>
    <source>
        <strain evidence="5 6">AA1</strain>
    </source>
</reference>
<dbReference type="PANTHER" id="PTHR22595">
    <property type="entry name" value="CHITINASE-RELATED"/>
    <property type="match status" value="1"/>
</dbReference>
<keyword evidence="2" id="KW-1015">Disulfide bond</keyword>
<dbReference type="SUPFAM" id="SSF53955">
    <property type="entry name" value="Lysozyme-like"/>
    <property type="match status" value="1"/>
</dbReference>
<dbReference type="GO" id="GO:0004568">
    <property type="term" value="F:chitinase activity"/>
    <property type="evidence" value="ECO:0007669"/>
    <property type="project" value="InterPro"/>
</dbReference>
<dbReference type="Pfam" id="PF00182">
    <property type="entry name" value="Glyco_hydro_19"/>
    <property type="match status" value="2"/>
</dbReference>
<dbReference type="OrthoDB" id="3675244at2"/>
<evidence type="ECO:0000313" key="5">
    <source>
        <dbReference type="EMBL" id="SCY14975.1"/>
    </source>
</evidence>
<dbReference type="CDD" id="cd00325">
    <property type="entry name" value="chitinase_GH19"/>
    <property type="match status" value="1"/>
</dbReference>
<dbReference type="STRING" id="419481.SAMN05216233_104233"/>
<feature type="region of interest" description="Disordered" evidence="3">
    <location>
        <begin position="86"/>
        <end position="113"/>
    </location>
</feature>
<feature type="domain" description="Glycoside hydrolase family 19 catalytic" evidence="4">
    <location>
        <begin position="223"/>
        <end position="386"/>
    </location>
</feature>
<evidence type="ECO:0000313" key="6">
    <source>
        <dbReference type="Proteomes" id="UP000198870"/>
    </source>
</evidence>
<dbReference type="GO" id="GO:0006952">
    <property type="term" value="P:defense response"/>
    <property type="evidence" value="ECO:0007669"/>
    <property type="project" value="UniProtKB-KW"/>
</dbReference>
<name>A0A1G5DJU1_9BACT</name>
<dbReference type="PANTHER" id="PTHR22595:SF79">
    <property type="entry name" value="CHITINASE 12"/>
    <property type="match status" value="1"/>
</dbReference>
<keyword evidence="1" id="KW-0611">Plant defense</keyword>
<dbReference type="Proteomes" id="UP000198870">
    <property type="component" value="Unassembled WGS sequence"/>
</dbReference>
<dbReference type="GO" id="GO:0006032">
    <property type="term" value="P:chitin catabolic process"/>
    <property type="evidence" value="ECO:0007669"/>
    <property type="project" value="InterPro"/>
</dbReference>
<dbReference type="GO" id="GO:0016998">
    <property type="term" value="P:cell wall macromolecule catabolic process"/>
    <property type="evidence" value="ECO:0007669"/>
    <property type="project" value="InterPro"/>
</dbReference>
<accession>A0A1G5DJU1</accession>
<dbReference type="RefSeq" id="WP_092210050.1">
    <property type="nucleotide sequence ID" value="NZ_FMUX01000004.1"/>
</dbReference>
<evidence type="ECO:0000256" key="1">
    <source>
        <dbReference type="ARBA" id="ARBA00022821"/>
    </source>
</evidence>
<dbReference type="EMBL" id="FMUX01000004">
    <property type="protein sequence ID" value="SCY14975.1"/>
    <property type="molecule type" value="Genomic_DNA"/>
</dbReference>
<evidence type="ECO:0000259" key="4">
    <source>
        <dbReference type="Pfam" id="PF00182"/>
    </source>
</evidence>
<dbReference type="AlphaFoldDB" id="A0A1G5DJU1"/>
<gene>
    <name evidence="5" type="ORF">SAMN05216233_104233</name>
</gene>
<sequence>MVTFVASEGTQWYVKMTLTSEEKTRILNVDCSDNVAFDTRSGGSVDGAWSEVAVSGHSLRYAKAGKTFTISANITDGRAFTVCGKTVAGPEPAPGDPEFSHDEGNGDPVEISDEEKGEPLAMHPIESWFTRSVWDELFPHANHQCFEGVTPYSYDSFIKNVRYFSGFASGEEKSQKKEVAAFFGMALQEVGGKSLRDGGPIVLKGLTQTKAKGFSEPAWTDVPSHKWNLAFSSEQGHERSRAYDTGYPLKPNQKYFSGAGILQLSYPVNYARFSQFYYGDKEILLNDSDRVRKDSDLVVASALFYWMAQAGTRPSCHCCFTGNPVNDIDRVCYERITSLGFKKGMAMAIAAVNGIECAIPADYRVGTRVNGYFEYGKAFGLTEDELLRECFVETAEMSGNLHIAGIA</sequence>
<dbReference type="Gene3D" id="1.10.530.10">
    <property type="match status" value="1"/>
</dbReference>
<proteinExistence type="predicted"/>